<keyword evidence="3" id="KW-1185">Reference proteome</keyword>
<dbReference type="SUPFAM" id="SSF52821">
    <property type="entry name" value="Rhodanese/Cell cycle control phosphatase"/>
    <property type="match status" value="1"/>
</dbReference>
<proteinExistence type="predicted"/>
<dbReference type="AlphaFoldDB" id="A0A937K0Z0"/>
<accession>A0A937K0Z0</accession>
<evidence type="ECO:0000313" key="3">
    <source>
        <dbReference type="Proteomes" id="UP000659388"/>
    </source>
</evidence>
<organism evidence="2 3">
    <name type="scientific">Fulvivirga sediminis</name>
    <dbReference type="NCBI Taxonomy" id="2803949"/>
    <lineage>
        <taxon>Bacteria</taxon>
        <taxon>Pseudomonadati</taxon>
        <taxon>Bacteroidota</taxon>
        <taxon>Cytophagia</taxon>
        <taxon>Cytophagales</taxon>
        <taxon>Fulvivirgaceae</taxon>
        <taxon>Fulvivirga</taxon>
    </lineage>
</organism>
<dbReference type="Proteomes" id="UP000659388">
    <property type="component" value="Unassembled WGS sequence"/>
</dbReference>
<evidence type="ECO:0000313" key="2">
    <source>
        <dbReference type="EMBL" id="MBL3656891.1"/>
    </source>
</evidence>
<protein>
    <submittedName>
        <fullName evidence="2">Rhodanese-like domain-containing protein</fullName>
    </submittedName>
</protein>
<evidence type="ECO:0000259" key="1">
    <source>
        <dbReference type="PROSITE" id="PS50206"/>
    </source>
</evidence>
<gene>
    <name evidence="2" type="ORF">JL102_12160</name>
</gene>
<dbReference type="PANTHER" id="PTHR43031">
    <property type="entry name" value="FAD-DEPENDENT OXIDOREDUCTASE"/>
    <property type="match status" value="1"/>
</dbReference>
<dbReference type="Pfam" id="PF00581">
    <property type="entry name" value="Rhodanese"/>
    <property type="match status" value="1"/>
</dbReference>
<dbReference type="InterPro" id="IPR050229">
    <property type="entry name" value="GlpE_sulfurtransferase"/>
</dbReference>
<dbReference type="PROSITE" id="PS50206">
    <property type="entry name" value="RHODANESE_3"/>
    <property type="match status" value="1"/>
</dbReference>
<feature type="domain" description="Rhodanese" evidence="1">
    <location>
        <begin position="12"/>
        <end position="86"/>
    </location>
</feature>
<dbReference type="Gene3D" id="3.40.250.10">
    <property type="entry name" value="Rhodanese-like domain"/>
    <property type="match status" value="1"/>
</dbReference>
<dbReference type="InterPro" id="IPR001763">
    <property type="entry name" value="Rhodanese-like_dom"/>
</dbReference>
<name>A0A937K0Z0_9BACT</name>
<sequence length="105" mass="11979">MNSREFVELYNSTPFAILLDVRTEKEFKLEALKGALNIPSTQLDELKKLDKSKSYFIHCRMGGRSAMVSMIMAQEGFSHIYNLNEEFSKLQAQSIDGDLRARKAS</sequence>
<dbReference type="PANTHER" id="PTHR43031:SF1">
    <property type="entry name" value="PYRIDINE NUCLEOTIDE-DISULPHIDE OXIDOREDUCTASE"/>
    <property type="match status" value="1"/>
</dbReference>
<comment type="caution">
    <text evidence="2">The sequence shown here is derived from an EMBL/GenBank/DDBJ whole genome shotgun (WGS) entry which is preliminary data.</text>
</comment>
<dbReference type="SMART" id="SM00450">
    <property type="entry name" value="RHOD"/>
    <property type="match status" value="1"/>
</dbReference>
<reference evidence="2" key="1">
    <citation type="submission" date="2021-01" db="EMBL/GenBank/DDBJ databases">
        <title>Fulvivirga kasyanovii gen. nov., sp nov., a novel member of the phylum Bacteroidetes isolated from seawater in a mussel farm.</title>
        <authorList>
            <person name="Zhao L.-H."/>
            <person name="Wang Z.-J."/>
        </authorList>
    </citation>
    <scope>NUCLEOTIDE SEQUENCE</scope>
    <source>
        <strain evidence="2">2943</strain>
    </source>
</reference>
<dbReference type="CDD" id="cd00158">
    <property type="entry name" value="RHOD"/>
    <property type="match status" value="1"/>
</dbReference>
<dbReference type="InterPro" id="IPR036873">
    <property type="entry name" value="Rhodanese-like_dom_sf"/>
</dbReference>
<dbReference type="EMBL" id="JAESIY010000006">
    <property type="protein sequence ID" value="MBL3656891.1"/>
    <property type="molecule type" value="Genomic_DNA"/>
</dbReference>